<dbReference type="Pfam" id="PF16367">
    <property type="entry name" value="RRM_7"/>
    <property type="match status" value="1"/>
</dbReference>
<evidence type="ECO:0000313" key="4">
    <source>
        <dbReference type="EMBL" id="CAF1383379.1"/>
    </source>
</evidence>
<organism evidence="4 6">
    <name type="scientific">Didymodactylos carnosus</name>
    <dbReference type="NCBI Taxonomy" id="1234261"/>
    <lineage>
        <taxon>Eukaryota</taxon>
        <taxon>Metazoa</taxon>
        <taxon>Spiralia</taxon>
        <taxon>Gnathifera</taxon>
        <taxon>Rotifera</taxon>
        <taxon>Eurotatoria</taxon>
        <taxon>Bdelloidea</taxon>
        <taxon>Philodinida</taxon>
        <taxon>Philodinidae</taxon>
        <taxon>Didymodactylos</taxon>
    </lineage>
</organism>
<accession>A0A815JK82</accession>
<dbReference type="SUPFAM" id="SSF54928">
    <property type="entry name" value="RNA-binding domain, RBD"/>
    <property type="match status" value="1"/>
</dbReference>
<dbReference type="PROSITE" id="PS50102">
    <property type="entry name" value="RRM"/>
    <property type="match status" value="1"/>
</dbReference>
<gene>
    <name evidence="4" type="ORF">GPM918_LOCUS32436</name>
    <name evidence="5" type="ORF">SRO942_LOCUS33104</name>
</gene>
<protein>
    <recommendedName>
        <fullName evidence="3">RRM domain-containing protein</fullName>
    </recommendedName>
</protein>
<dbReference type="InterPro" id="IPR000504">
    <property type="entry name" value="RRM_dom"/>
</dbReference>
<dbReference type="EMBL" id="CAJNOQ010016562">
    <property type="protein sequence ID" value="CAF1383379.1"/>
    <property type="molecule type" value="Genomic_DNA"/>
</dbReference>
<dbReference type="EMBL" id="CAJOBC010081961">
    <property type="protein sequence ID" value="CAF4278409.1"/>
    <property type="molecule type" value="Genomic_DNA"/>
</dbReference>
<name>A0A815JK82_9BILA</name>
<dbReference type="Proteomes" id="UP000681722">
    <property type="component" value="Unassembled WGS sequence"/>
</dbReference>
<dbReference type="CDD" id="cd00590">
    <property type="entry name" value="RRM_SF"/>
    <property type="match status" value="1"/>
</dbReference>
<evidence type="ECO:0000313" key="6">
    <source>
        <dbReference type="Proteomes" id="UP000663829"/>
    </source>
</evidence>
<evidence type="ECO:0000259" key="3">
    <source>
        <dbReference type="PROSITE" id="PS50102"/>
    </source>
</evidence>
<evidence type="ECO:0000256" key="2">
    <source>
        <dbReference type="SAM" id="MobiDB-lite"/>
    </source>
</evidence>
<feature type="compositionally biased region" description="Basic and acidic residues" evidence="2">
    <location>
        <begin position="199"/>
        <end position="208"/>
    </location>
</feature>
<keyword evidence="6" id="KW-1185">Reference proteome</keyword>
<dbReference type="Proteomes" id="UP000663829">
    <property type="component" value="Unassembled WGS sequence"/>
</dbReference>
<reference evidence="4" key="1">
    <citation type="submission" date="2021-02" db="EMBL/GenBank/DDBJ databases">
        <authorList>
            <person name="Nowell W R."/>
        </authorList>
    </citation>
    <scope>NUCLEOTIDE SEQUENCE</scope>
</reference>
<evidence type="ECO:0000313" key="5">
    <source>
        <dbReference type="EMBL" id="CAF4278409.1"/>
    </source>
</evidence>
<proteinExistence type="predicted"/>
<dbReference type="GO" id="GO:0003723">
    <property type="term" value="F:RNA binding"/>
    <property type="evidence" value="ECO:0007669"/>
    <property type="project" value="UniProtKB-UniRule"/>
</dbReference>
<keyword evidence="1" id="KW-0694">RNA-binding</keyword>
<dbReference type="AlphaFoldDB" id="A0A815JK82"/>
<dbReference type="InterPro" id="IPR012677">
    <property type="entry name" value="Nucleotide-bd_a/b_plait_sf"/>
</dbReference>
<evidence type="ECO:0000256" key="1">
    <source>
        <dbReference type="PROSITE-ProRule" id="PRU00176"/>
    </source>
</evidence>
<dbReference type="InterPro" id="IPR035979">
    <property type="entry name" value="RBD_domain_sf"/>
</dbReference>
<comment type="caution">
    <text evidence="4">The sequence shown here is derived from an EMBL/GenBank/DDBJ whole genome shotgun (WGS) entry which is preliminary data.</text>
</comment>
<feature type="region of interest" description="Disordered" evidence="2">
    <location>
        <begin position="188"/>
        <end position="219"/>
    </location>
</feature>
<feature type="domain" description="RRM" evidence="3">
    <location>
        <begin position="250"/>
        <end position="336"/>
    </location>
</feature>
<dbReference type="SMART" id="SM00360">
    <property type="entry name" value="RRM"/>
    <property type="match status" value="2"/>
</dbReference>
<dbReference type="Gene3D" id="3.30.70.330">
    <property type="match status" value="1"/>
</dbReference>
<sequence length="448" mass="53585">MPEKLGVYAAPKSHSFIIIIARIHYLGKLQKISYSDTKIIGCSNWFQLLADLKQKASLSMISEYCKKRLVEFTPIQLKKKGSVLITRGKLHKQHEEKMRYLRLDAHNLYFIYRRIYRDLMLKNVNLIKQWHALSSQLCLKMSKKQKQMVIDDNSGEEIENEESDNYPRTVLEKFAQWTAKKHAEEQYEQENTVKLSKQKQMEIDHNSSEEMETEETYPRSVLEKLTEQAAKKREEQYEQENTIKYSPKKCDIFVCNLPWMVRVADVRKKFRTYGHVQVLMMSLEEKHHQNFEEEEFSGMAFMTFRQKDSIERLMNDHRNNPIKMGDRILKLKRWLNKDYKIEDSLIVSNQITVYFNHTVSNEQIENIFKQFGRIKAICYNKKLLTADVTFAYYDSVDRVLLCLPLDPFHVKHTEKKIDLYCKDDQRYIDLRTAIQYAKETRRIKRRRT</sequence>